<evidence type="ECO:0000313" key="9">
    <source>
        <dbReference type="Proteomes" id="UP000249165"/>
    </source>
</evidence>
<dbReference type="NCBIfam" id="TIGR00385">
    <property type="entry name" value="dsbE"/>
    <property type="match status" value="1"/>
</dbReference>
<dbReference type="GO" id="GO:0017004">
    <property type="term" value="P:cytochrome complex assembly"/>
    <property type="evidence" value="ECO:0007669"/>
    <property type="project" value="UniProtKB-KW"/>
</dbReference>
<dbReference type="GO" id="GO:0030288">
    <property type="term" value="C:outer membrane-bounded periplasmic space"/>
    <property type="evidence" value="ECO:0007669"/>
    <property type="project" value="InterPro"/>
</dbReference>
<evidence type="ECO:0000256" key="5">
    <source>
        <dbReference type="ARBA" id="ARBA00023284"/>
    </source>
</evidence>
<evidence type="ECO:0000256" key="3">
    <source>
        <dbReference type="ARBA" id="ARBA00022748"/>
    </source>
</evidence>
<dbReference type="Proteomes" id="UP000249165">
    <property type="component" value="Unassembled WGS sequence"/>
</dbReference>
<evidence type="ECO:0000259" key="7">
    <source>
        <dbReference type="PROSITE" id="PS51352"/>
    </source>
</evidence>
<evidence type="ECO:0000256" key="2">
    <source>
        <dbReference type="ARBA" id="ARBA00007758"/>
    </source>
</evidence>
<keyword evidence="6" id="KW-0472">Membrane</keyword>
<organism evidence="8 9">
    <name type="scientific">Salipiger aestuarii</name>
    <dbReference type="NCBI Taxonomy" id="568098"/>
    <lineage>
        <taxon>Bacteria</taxon>
        <taxon>Pseudomonadati</taxon>
        <taxon>Pseudomonadota</taxon>
        <taxon>Alphaproteobacteria</taxon>
        <taxon>Rhodobacterales</taxon>
        <taxon>Roseobacteraceae</taxon>
        <taxon>Salipiger</taxon>
    </lineage>
</organism>
<feature type="transmembrane region" description="Helical" evidence="6">
    <location>
        <begin position="14"/>
        <end position="34"/>
    </location>
</feature>
<evidence type="ECO:0000256" key="1">
    <source>
        <dbReference type="ARBA" id="ARBA00004196"/>
    </source>
</evidence>
<keyword evidence="6" id="KW-0812">Transmembrane</keyword>
<keyword evidence="5" id="KW-0676">Redox-active center</keyword>
<comment type="subcellular location">
    <subcellularLocation>
        <location evidence="1">Cell envelope</location>
    </subcellularLocation>
</comment>
<dbReference type="AlphaFoldDB" id="A0A327Y2B3"/>
<keyword evidence="6" id="KW-1133">Transmembrane helix</keyword>
<comment type="similarity">
    <text evidence="2">Belongs to the thioredoxin family. DsbE subfamily.</text>
</comment>
<keyword evidence="4" id="KW-1015">Disulfide bond</keyword>
<reference evidence="8 9" key="1">
    <citation type="submission" date="2018-06" db="EMBL/GenBank/DDBJ databases">
        <title>Genomic Encyclopedia of Archaeal and Bacterial Type Strains, Phase II (KMG-II): from individual species to whole genera.</title>
        <authorList>
            <person name="Goeker M."/>
        </authorList>
    </citation>
    <scope>NUCLEOTIDE SEQUENCE [LARGE SCALE GENOMIC DNA]</scope>
    <source>
        <strain evidence="8 9">DSM 22011</strain>
    </source>
</reference>
<dbReference type="PANTHER" id="PTHR42852:SF6">
    <property type="entry name" value="THIOL:DISULFIDE INTERCHANGE PROTEIN DSBE"/>
    <property type="match status" value="1"/>
</dbReference>
<dbReference type="PROSITE" id="PS51352">
    <property type="entry name" value="THIOREDOXIN_2"/>
    <property type="match status" value="1"/>
</dbReference>
<feature type="domain" description="Thioredoxin" evidence="7">
    <location>
        <begin position="47"/>
        <end position="188"/>
    </location>
</feature>
<dbReference type="PROSITE" id="PS00194">
    <property type="entry name" value="THIOREDOXIN_1"/>
    <property type="match status" value="1"/>
</dbReference>
<sequence length="189" mass="20227">MADSDGGQTPRKKISVLMILPPLLFAAFAVMAYLGMQRGDTTLLPSQFIGRQAPGLPTETLEGFPAVQDADLRSGEVTLVNFWASWCPPCRAEHPRLLELQAQGVRIVGVNIKDQAGTASSYLTDERSPFIGVPFDPQGRAAIDWGVTGPPETFIVAGDGTVLHKHTGPLAGTLYTDVFLPALDKALGR</sequence>
<evidence type="ECO:0000313" key="8">
    <source>
        <dbReference type="EMBL" id="RAK15153.1"/>
    </source>
</evidence>
<dbReference type="InterPro" id="IPR050553">
    <property type="entry name" value="Thioredoxin_ResA/DsbE_sf"/>
</dbReference>
<dbReference type="Pfam" id="PF08534">
    <property type="entry name" value="Redoxin"/>
    <property type="match status" value="1"/>
</dbReference>
<dbReference type="RefSeq" id="WP_009506026.1">
    <property type="nucleotide sequence ID" value="NZ_LIGK01000033.1"/>
</dbReference>
<dbReference type="InterPro" id="IPR013740">
    <property type="entry name" value="Redoxin"/>
</dbReference>
<dbReference type="SUPFAM" id="SSF52833">
    <property type="entry name" value="Thioredoxin-like"/>
    <property type="match status" value="1"/>
</dbReference>
<evidence type="ECO:0000256" key="4">
    <source>
        <dbReference type="ARBA" id="ARBA00023157"/>
    </source>
</evidence>
<keyword evidence="3" id="KW-0201">Cytochrome c-type biogenesis</keyword>
<comment type="caution">
    <text evidence="8">The sequence shown here is derived from an EMBL/GenBank/DDBJ whole genome shotgun (WGS) entry which is preliminary data.</text>
</comment>
<protein>
    <submittedName>
        <fullName evidence="8">Cytochrome c biogenesis protein CcmG/thiol:disulfide interchange protein DsbE</fullName>
    </submittedName>
</protein>
<dbReference type="InterPro" id="IPR013766">
    <property type="entry name" value="Thioredoxin_domain"/>
</dbReference>
<proteinExistence type="inferred from homology"/>
<name>A0A327Y2B3_9RHOB</name>
<dbReference type="Gene3D" id="3.40.30.10">
    <property type="entry name" value="Glutaredoxin"/>
    <property type="match status" value="1"/>
</dbReference>
<dbReference type="EMBL" id="QLMG01000025">
    <property type="protein sequence ID" value="RAK15153.1"/>
    <property type="molecule type" value="Genomic_DNA"/>
</dbReference>
<keyword evidence="9" id="KW-1185">Reference proteome</keyword>
<dbReference type="InterPro" id="IPR017937">
    <property type="entry name" value="Thioredoxin_CS"/>
</dbReference>
<gene>
    <name evidence="8" type="ORF">ATI53_102555</name>
</gene>
<dbReference type="GO" id="GO:0015036">
    <property type="term" value="F:disulfide oxidoreductase activity"/>
    <property type="evidence" value="ECO:0007669"/>
    <property type="project" value="InterPro"/>
</dbReference>
<dbReference type="InterPro" id="IPR036249">
    <property type="entry name" value="Thioredoxin-like_sf"/>
</dbReference>
<evidence type="ECO:0000256" key="6">
    <source>
        <dbReference type="SAM" id="Phobius"/>
    </source>
</evidence>
<accession>A0A327Y2B3</accession>
<dbReference type="PANTHER" id="PTHR42852">
    <property type="entry name" value="THIOL:DISULFIDE INTERCHANGE PROTEIN DSBE"/>
    <property type="match status" value="1"/>
</dbReference>
<dbReference type="InterPro" id="IPR004799">
    <property type="entry name" value="Periplasmic_diS_OxRdtase_DsbE"/>
</dbReference>